<name>A0A1Y4LRX3_9FIRM</name>
<feature type="chain" id="PRO_5012508918" description="Transglutaminase-like domain-containing protein" evidence="1">
    <location>
        <begin position="23"/>
        <end position="369"/>
    </location>
</feature>
<evidence type="ECO:0000259" key="2">
    <source>
        <dbReference type="Pfam" id="PF01841"/>
    </source>
</evidence>
<dbReference type="InterPro" id="IPR038765">
    <property type="entry name" value="Papain-like_cys_pep_sf"/>
</dbReference>
<feature type="signal peptide" evidence="1">
    <location>
        <begin position="1"/>
        <end position="22"/>
    </location>
</feature>
<comment type="caution">
    <text evidence="3">The sequence shown here is derived from an EMBL/GenBank/DDBJ whole genome shotgun (WGS) entry which is preliminary data.</text>
</comment>
<dbReference type="Pfam" id="PF01841">
    <property type="entry name" value="Transglut_core"/>
    <property type="match status" value="1"/>
</dbReference>
<reference evidence="4" key="1">
    <citation type="submission" date="2017-04" db="EMBL/GenBank/DDBJ databases">
        <title>Function of individual gut microbiota members based on whole genome sequencing of pure cultures obtained from chicken caecum.</title>
        <authorList>
            <person name="Medvecky M."/>
            <person name="Cejkova D."/>
            <person name="Polansky O."/>
            <person name="Karasova D."/>
            <person name="Kubasova T."/>
            <person name="Cizek A."/>
            <person name="Rychlik I."/>
        </authorList>
    </citation>
    <scope>NUCLEOTIDE SEQUENCE [LARGE SCALE GENOMIC DNA]</scope>
    <source>
        <strain evidence="4">An179</strain>
    </source>
</reference>
<evidence type="ECO:0000313" key="4">
    <source>
        <dbReference type="Proteomes" id="UP000195326"/>
    </source>
</evidence>
<gene>
    <name evidence="3" type="ORF">B5F15_04950</name>
</gene>
<dbReference type="InterPro" id="IPR002931">
    <property type="entry name" value="Transglutaminase-like"/>
</dbReference>
<evidence type="ECO:0000313" key="3">
    <source>
        <dbReference type="EMBL" id="OUP59403.1"/>
    </source>
</evidence>
<dbReference type="SUPFAM" id="SSF54001">
    <property type="entry name" value="Cysteine proteinases"/>
    <property type="match status" value="1"/>
</dbReference>
<proteinExistence type="predicted"/>
<protein>
    <recommendedName>
        <fullName evidence="2">Transglutaminase-like domain-containing protein</fullName>
    </recommendedName>
</protein>
<dbReference type="EMBL" id="NFKL01000006">
    <property type="protein sequence ID" value="OUP59403.1"/>
    <property type="molecule type" value="Genomic_DNA"/>
</dbReference>
<keyword evidence="1" id="KW-0732">Signal</keyword>
<dbReference type="RefSeq" id="WP_087414576.1">
    <property type="nucleotide sequence ID" value="NZ_NFKL01000006.1"/>
</dbReference>
<dbReference type="Proteomes" id="UP000195326">
    <property type="component" value="Unassembled WGS sequence"/>
</dbReference>
<dbReference type="Gene3D" id="3.10.620.30">
    <property type="match status" value="1"/>
</dbReference>
<dbReference type="AlphaFoldDB" id="A0A1Y4LRX3"/>
<feature type="domain" description="Transglutaminase-like" evidence="2">
    <location>
        <begin position="233"/>
        <end position="326"/>
    </location>
</feature>
<sequence>MKKQILCGTAAALCLLAGTAQADVTAVRNSSQLNVNDEWGYYLDVYNIGGSNYYKLRDIVCIMNGWNVPIGLEYNQSANRIDIITGGVYRIIGTELHSTSRKATVSAQESDIQVYVDGKQMSFDAYQIDGSTYFKLRDLAEPIGFDVQYNAAAGQVAIYPDNNGFKLLEHMNNTYGTNLTPADAPKDTTPQFDTTTKGMDIKTALNQASLNPQKTKLDDLNQAIEQFMAEHFTPDMDTYTKAKVTYDYIIKNMTYGTPDFGFDNSPESNAGYMFLTHRGVCDHYSAFFAAIMRYVGLDMHVVNGSTHAASGGMTGHTWTTARINGLDYVFDPQIDQNIGGKSNPTYYRFGKPYSELPGKYEPYVYNDFE</sequence>
<evidence type="ECO:0000256" key="1">
    <source>
        <dbReference type="SAM" id="SignalP"/>
    </source>
</evidence>
<organism evidence="3 4">
    <name type="scientific">Butyricicoccus pullicaecorum</name>
    <dbReference type="NCBI Taxonomy" id="501571"/>
    <lineage>
        <taxon>Bacteria</taxon>
        <taxon>Bacillati</taxon>
        <taxon>Bacillota</taxon>
        <taxon>Clostridia</taxon>
        <taxon>Eubacteriales</taxon>
        <taxon>Butyricicoccaceae</taxon>
        <taxon>Butyricicoccus</taxon>
    </lineage>
</organism>
<accession>A0A1Y4LRX3</accession>